<dbReference type="OrthoDB" id="426136at2759"/>
<dbReference type="OMA" id="CECVEIV"/>
<dbReference type="Proteomes" id="UP000001568">
    <property type="component" value="Chromosome 4"/>
</dbReference>
<sequence length="270" mass="29255">MPTPALARLALARPRADVRAARARARANVNADLADVERDARNAGRALVRVSRAFAVDLGDAARDGARTAREYVALPATEYNLIDPENVSRASDDANGFVVSAGRQKLLFLDVEPRGTVRVDASEEGCVQSLVDAVIVNRNPDDAKATKIIDAINASLKDLRLRNEVTATRCEDTGRASIRCQIDVWGDFREGVFARAGTRLNTILGWSLGAVMPWFLTQLAADYARWARDEPRTTAENASLASVAGKIIAGSRGKLPEGVRECECVEIVR</sequence>
<dbReference type="PANTHER" id="PTHR34131">
    <property type="entry name" value="(RAP ANNOTATION RELEASE2) GALACTOSE-BINDING LIKE DOMAIN CONTAINING PROTEIN"/>
    <property type="match status" value="1"/>
</dbReference>
<reference evidence="1 2" key="1">
    <citation type="journal article" date="2007" name="Proc. Natl. Acad. Sci. U.S.A.">
        <title>The tiny eukaryote Ostreococcus provides genomic insights into the paradox of plankton speciation.</title>
        <authorList>
            <person name="Palenik B."/>
            <person name="Grimwood J."/>
            <person name="Aerts A."/>
            <person name="Rouze P."/>
            <person name="Salamov A."/>
            <person name="Putnam N."/>
            <person name="Dupont C."/>
            <person name="Jorgensen R."/>
            <person name="Derelle E."/>
            <person name="Rombauts S."/>
            <person name="Zhou K."/>
            <person name="Otillar R."/>
            <person name="Merchant S.S."/>
            <person name="Podell S."/>
            <person name="Gaasterland T."/>
            <person name="Napoli C."/>
            <person name="Gendler K."/>
            <person name="Manuell A."/>
            <person name="Tai V."/>
            <person name="Vallon O."/>
            <person name="Piganeau G."/>
            <person name="Jancek S."/>
            <person name="Heijde M."/>
            <person name="Jabbari K."/>
            <person name="Bowler C."/>
            <person name="Lohr M."/>
            <person name="Robbens S."/>
            <person name="Werner G."/>
            <person name="Dubchak I."/>
            <person name="Pazour G.J."/>
            <person name="Ren Q."/>
            <person name="Paulsen I."/>
            <person name="Delwiche C."/>
            <person name="Schmutz J."/>
            <person name="Rokhsar D."/>
            <person name="Van de Peer Y."/>
            <person name="Moreau H."/>
            <person name="Grigoriev I.V."/>
        </authorList>
    </citation>
    <scope>NUCLEOTIDE SEQUENCE [LARGE SCALE GENOMIC DNA]</scope>
    <source>
        <strain evidence="1 2">CCE9901</strain>
    </source>
</reference>
<proteinExistence type="predicted"/>
<name>A4RWH5_OSTLU</name>
<dbReference type="AlphaFoldDB" id="A4RWH5"/>
<evidence type="ECO:0000313" key="2">
    <source>
        <dbReference type="Proteomes" id="UP000001568"/>
    </source>
</evidence>
<keyword evidence="2" id="KW-1185">Reference proteome</keyword>
<dbReference type="PANTHER" id="PTHR34131:SF3">
    <property type="entry name" value="(RAP ANNOTATION RELEASE2) GALACTOSE-BINDING LIKE DOMAIN CONTAINING PROTEIN"/>
    <property type="match status" value="1"/>
</dbReference>
<dbReference type="RefSeq" id="XP_001417332.1">
    <property type="nucleotide sequence ID" value="XM_001417295.1"/>
</dbReference>
<dbReference type="KEGG" id="olu:OSTLU_15156"/>
<dbReference type="Gramene" id="ABO95625">
    <property type="protein sequence ID" value="ABO95625"/>
    <property type="gene ID" value="OSTLU_15156"/>
</dbReference>
<protein>
    <submittedName>
        <fullName evidence="1">Uncharacterized protein</fullName>
    </submittedName>
</protein>
<evidence type="ECO:0000313" key="1">
    <source>
        <dbReference type="EMBL" id="ABO95625.1"/>
    </source>
</evidence>
<dbReference type="GeneID" id="5001530"/>
<organism evidence="1 2">
    <name type="scientific">Ostreococcus lucimarinus (strain CCE9901)</name>
    <dbReference type="NCBI Taxonomy" id="436017"/>
    <lineage>
        <taxon>Eukaryota</taxon>
        <taxon>Viridiplantae</taxon>
        <taxon>Chlorophyta</taxon>
        <taxon>Mamiellophyceae</taxon>
        <taxon>Mamiellales</taxon>
        <taxon>Bathycoccaceae</taxon>
        <taxon>Ostreococcus</taxon>
    </lineage>
</organism>
<dbReference type="HOGENOM" id="CLU_1032047_0_0_1"/>
<accession>A4RWH5</accession>
<dbReference type="EMBL" id="CP000584">
    <property type="protein sequence ID" value="ABO95625.1"/>
    <property type="molecule type" value="Genomic_DNA"/>
</dbReference>
<gene>
    <name evidence="1" type="ORF">OSTLU_15156</name>
</gene>